<dbReference type="InterPro" id="IPR051218">
    <property type="entry name" value="Sec_MonoDiacylglyc_Lipase"/>
</dbReference>
<dbReference type="Pfam" id="PF01764">
    <property type="entry name" value="Lipase_3"/>
    <property type="match status" value="1"/>
</dbReference>
<evidence type="ECO:0000256" key="2">
    <source>
        <dbReference type="ARBA" id="ARBA00043996"/>
    </source>
</evidence>
<dbReference type="GO" id="GO:0006629">
    <property type="term" value="P:lipid metabolic process"/>
    <property type="evidence" value="ECO:0007669"/>
    <property type="project" value="InterPro"/>
</dbReference>
<evidence type="ECO:0000313" key="6">
    <source>
        <dbReference type="EMBL" id="KAF8903727.1"/>
    </source>
</evidence>
<reference evidence="6" key="1">
    <citation type="submission" date="2020-11" db="EMBL/GenBank/DDBJ databases">
        <authorList>
            <consortium name="DOE Joint Genome Institute"/>
            <person name="Ahrendt S."/>
            <person name="Riley R."/>
            <person name="Andreopoulos W."/>
            <person name="LaButti K."/>
            <person name="Pangilinan J."/>
            <person name="Ruiz-duenas F.J."/>
            <person name="Barrasa J.M."/>
            <person name="Sanchez-Garcia M."/>
            <person name="Camarero S."/>
            <person name="Miyauchi S."/>
            <person name="Serrano A."/>
            <person name="Linde D."/>
            <person name="Babiker R."/>
            <person name="Drula E."/>
            <person name="Ayuso-Fernandez I."/>
            <person name="Pacheco R."/>
            <person name="Padilla G."/>
            <person name="Ferreira P."/>
            <person name="Barriuso J."/>
            <person name="Kellner H."/>
            <person name="Castanera R."/>
            <person name="Alfaro M."/>
            <person name="Ramirez L."/>
            <person name="Pisabarro A.G."/>
            <person name="Kuo A."/>
            <person name="Tritt A."/>
            <person name="Lipzen A."/>
            <person name="He G."/>
            <person name="Yan M."/>
            <person name="Ng V."/>
            <person name="Cullen D."/>
            <person name="Martin F."/>
            <person name="Rosso M.-N."/>
            <person name="Henrissat B."/>
            <person name="Hibbett D."/>
            <person name="Martinez A.T."/>
            <person name="Grigoriev I.V."/>
        </authorList>
    </citation>
    <scope>NUCLEOTIDE SEQUENCE</scope>
    <source>
        <strain evidence="6">AH 44721</strain>
    </source>
</reference>
<dbReference type="CDD" id="cd00519">
    <property type="entry name" value="Lipase_3"/>
    <property type="match status" value="1"/>
</dbReference>
<name>A0A9P5TNZ9_GYMJU</name>
<dbReference type="Gene3D" id="3.40.50.1820">
    <property type="entry name" value="alpha/beta hydrolase"/>
    <property type="match status" value="1"/>
</dbReference>
<comment type="catalytic activity">
    <reaction evidence="3">
        <text>a diacylglycerol + H2O = a monoacylglycerol + a fatty acid + H(+)</text>
        <dbReference type="Rhea" id="RHEA:32731"/>
        <dbReference type="ChEBI" id="CHEBI:15377"/>
        <dbReference type="ChEBI" id="CHEBI:15378"/>
        <dbReference type="ChEBI" id="CHEBI:17408"/>
        <dbReference type="ChEBI" id="CHEBI:18035"/>
        <dbReference type="ChEBI" id="CHEBI:28868"/>
    </reaction>
</comment>
<proteinExistence type="inferred from homology"/>
<dbReference type="Proteomes" id="UP000724874">
    <property type="component" value="Unassembled WGS sequence"/>
</dbReference>
<evidence type="ECO:0000256" key="1">
    <source>
        <dbReference type="ARBA" id="ARBA00023157"/>
    </source>
</evidence>
<evidence type="ECO:0000313" key="7">
    <source>
        <dbReference type="Proteomes" id="UP000724874"/>
    </source>
</evidence>
<dbReference type="EMBL" id="JADNYJ010000029">
    <property type="protein sequence ID" value="KAF8903727.1"/>
    <property type="molecule type" value="Genomic_DNA"/>
</dbReference>
<gene>
    <name evidence="6" type="ORF">CPB84DRAFT_1835839</name>
</gene>
<organism evidence="6 7">
    <name type="scientific">Gymnopilus junonius</name>
    <name type="common">Spectacular rustgill mushroom</name>
    <name type="synonym">Gymnopilus spectabilis subsp. junonius</name>
    <dbReference type="NCBI Taxonomy" id="109634"/>
    <lineage>
        <taxon>Eukaryota</taxon>
        <taxon>Fungi</taxon>
        <taxon>Dikarya</taxon>
        <taxon>Basidiomycota</taxon>
        <taxon>Agaricomycotina</taxon>
        <taxon>Agaricomycetes</taxon>
        <taxon>Agaricomycetidae</taxon>
        <taxon>Agaricales</taxon>
        <taxon>Agaricineae</taxon>
        <taxon>Hymenogastraceae</taxon>
        <taxon>Gymnopilus</taxon>
    </lineage>
</organism>
<evidence type="ECO:0000259" key="5">
    <source>
        <dbReference type="Pfam" id="PF01764"/>
    </source>
</evidence>
<dbReference type="InterPro" id="IPR029058">
    <property type="entry name" value="AB_hydrolase_fold"/>
</dbReference>
<comment type="catalytic activity">
    <reaction evidence="4">
        <text>a monoacylglycerol + H2O = glycerol + a fatty acid + H(+)</text>
        <dbReference type="Rhea" id="RHEA:15245"/>
        <dbReference type="ChEBI" id="CHEBI:15377"/>
        <dbReference type="ChEBI" id="CHEBI:15378"/>
        <dbReference type="ChEBI" id="CHEBI:17408"/>
        <dbReference type="ChEBI" id="CHEBI:17754"/>
        <dbReference type="ChEBI" id="CHEBI:28868"/>
    </reaction>
</comment>
<dbReference type="SUPFAM" id="SSF53474">
    <property type="entry name" value="alpha/beta-Hydrolases"/>
    <property type="match status" value="1"/>
</dbReference>
<accession>A0A9P5TNZ9</accession>
<protein>
    <submittedName>
        <fullName evidence="6">Alpha/Beta hydrolase protein</fullName>
    </submittedName>
</protein>
<dbReference type="AlphaFoldDB" id="A0A9P5TNZ9"/>
<dbReference type="InterPro" id="IPR002921">
    <property type="entry name" value="Fungal_lipase-type"/>
</dbReference>
<dbReference type="OrthoDB" id="438440at2759"/>
<dbReference type="PANTHER" id="PTHR45856">
    <property type="entry name" value="ALPHA/BETA-HYDROLASES SUPERFAMILY PROTEIN"/>
    <property type="match status" value="1"/>
</dbReference>
<keyword evidence="6" id="KW-0378">Hydrolase</keyword>
<dbReference type="PANTHER" id="PTHR45856:SF11">
    <property type="entry name" value="FUNGAL LIPASE-LIKE DOMAIN-CONTAINING PROTEIN"/>
    <property type="match status" value="1"/>
</dbReference>
<keyword evidence="1" id="KW-1015">Disulfide bond</keyword>
<evidence type="ECO:0000256" key="3">
    <source>
        <dbReference type="ARBA" id="ARBA00047591"/>
    </source>
</evidence>
<comment type="similarity">
    <text evidence="2">Belongs to the AB hydrolase superfamily. Lipase family. Class 3 subfamily.</text>
</comment>
<sequence length="230" mass="24782">MAEAVASNIPKEFELTDTQGFVARDDNRKEIVIALRGSASTTDILLDAQVILAPFIAPGVKLPGGAKVHSGFLLSWDALSVQAILVVGNELEKHPEYSIVTTGHSLGGSIALLAAVTLQQNFKTTRTRTYSYGAPRTGNKIFSDYVNATFGENAHRVVHGNDGPPSTAVQYVTNFSNIGVEYWQYTHPESEETTKKCDPEGEDPTCSACIPSQGITLDHTNVRSTTAFLP</sequence>
<comment type="caution">
    <text evidence="6">The sequence shown here is derived from an EMBL/GenBank/DDBJ whole genome shotgun (WGS) entry which is preliminary data.</text>
</comment>
<dbReference type="GO" id="GO:0016787">
    <property type="term" value="F:hydrolase activity"/>
    <property type="evidence" value="ECO:0007669"/>
    <property type="project" value="UniProtKB-KW"/>
</dbReference>
<feature type="domain" description="Fungal lipase-type" evidence="5">
    <location>
        <begin position="32"/>
        <end position="167"/>
    </location>
</feature>
<keyword evidence="7" id="KW-1185">Reference proteome</keyword>
<evidence type="ECO:0000256" key="4">
    <source>
        <dbReference type="ARBA" id="ARBA00048461"/>
    </source>
</evidence>